<evidence type="ECO:0000256" key="1">
    <source>
        <dbReference type="ARBA" id="ARBA00009199"/>
    </source>
</evidence>
<dbReference type="InterPro" id="IPR000120">
    <property type="entry name" value="Amidase"/>
</dbReference>
<gene>
    <name evidence="3" type="ORF">NJQ99_15495</name>
</gene>
<accession>A0A9J6PGF7</accession>
<protein>
    <submittedName>
        <fullName evidence="3">Amidase</fullName>
    </submittedName>
</protein>
<dbReference type="Proteomes" id="UP001055804">
    <property type="component" value="Unassembled WGS sequence"/>
</dbReference>
<organism evidence="3 4">
    <name type="scientific">Futiania mangrovi</name>
    <dbReference type="NCBI Taxonomy" id="2959716"/>
    <lineage>
        <taxon>Bacteria</taxon>
        <taxon>Pseudomonadati</taxon>
        <taxon>Pseudomonadota</taxon>
        <taxon>Alphaproteobacteria</taxon>
        <taxon>Futianiales</taxon>
        <taxon>Futianiaceae</taxon>
        <taxon>Futiania</taxon>
    </lineage>
</organism>
<dbReference type="SUPFAM" id="SSF75304">
    <property type="entry name" value="Amidase signature (AS) enzymes"/>
    <property type="match status" value="1"/>
</dbReference>
<proteinExistence type="inferred from homology"/>
<dbReference type="Pfam" id="PF01425">
    <property type="entry name" value="Amidase"/>
    <property type="match status" value="1"/>
</dbReference>
<evidence type="ECO:0000313" key="3">
    <source>
        <dbReference type="EMBL" id="MCP1337825.1"/>
    </source>
</evidence>
<dbReference type="AlphaFoldDB" id="A0A9J6PGF7"/>
<reference evidence="3" key="1">
    <citation type="submission" date="2022-06" db="EMBL/GenBank/DDBJ databases">
        <title>Isolation and Genomics of Futiania mangrovii gen. nov., sp. nov., a Rare and Metabolically-versatile member in the Class Alphaproteobacteria.</title>
        <authorList>
            <person name="Liu L."/>
            <person name="Huang W.-C."/>
            <person name="Pan J."/>
            <person name="Li J."/>
            <person name="Huang Y."/>
            <person name="Du H."/>
            <person name="Liu Y."/>
            <person name="Li M."/>
        </authorList>
    </citation>
    <scope>NUCLEOTIDE SEQUENCE</scope>
    <source>
        <strain evidence="3">FT118</strain>
    </source>
</reference>
<evidence type="ECO:0000313" key="4">
    <source>
        <dbReference type="Proteomes" id="UP001055804"/>
    </source>
</evidence>
<dbReference type="PANTHER" id="PTHR11895">
    <property type="entry name" value="TRANSAMIDASE"/>
    <property type="match status" value="1"/>
</dbReference>
<keyword evidence="4" id="KW-1185">Reference proteome</keyword>
<feature type="domain" description="Amidase" evidence="2">
    <location>
        <begin position="28"/>
        <end position="452"/>
    </location>
</feature>
<dbReference type="PANTHER" id="PTHR11895:SF7">
    <property type="entry name" value="GLUTAMYL-TRNA(GLN) AMIDOTRANSFERASE SUBUNIT A, MITOCHONDRIAL"/>
    <property type="match status" value="1"/>
</dbReference>
<dbReference type="InterPro" id="IPR036928">
    <property type="entry name" value="AS_sf"/>
</dbReference>
<comment type="caution">
    <text evidence="3">The sequence shown here is derived from an EMBL/GenBank/DDBJ whole genome shotgun (WGS) entry which is preliminary data.</text>
</comment>
<evidence type="ECO:0000259" key="2">
    <source>
        <dbReference type="Pfam" id="PF01425"/>
    </source>
</evidence>
<dbReference type="RefSeq" id="WP_269333787.1">
    <property type="nucleotide sequence ID" value="NZ_JAMZFT010000004.1"/>
</dbReference>
<dbReference type="EMBL" id="JAMZFT010000004">
    <property type="protein sequence ID" value="MCP1337825.1"/>
    <property type="molecule type" value="Genomic_DNA"/>
</dbReference>
<dbReference type="InterPro" id="IPR023631">
    <property type="entry name" value="Amidase_dom"/>
</dbReference>
<sequence>MIQERDYIRHDALGLADLVRRKETTPGELLDVALRRLERLNPQINAVITMFEDKARAQIDAGVGTGPLAGVPFLLKDLRASYKGVRSTAGNAFMAGVPDFDSTVTSRYRDAGLVMFGKTNVPEMGLAADTYNTMFGATMNPWSLDHTAGGSSGGSAAAVASRIVPAAHASDGAGSTRIPASCCGLFGLKTSKNRVTYAPDVGEELIGMSTQHACTLTVRDSAAILDASCMPDYGDPYWAPPAPDSYLALVGRDPRPLRIALCLRSPFPTDVDPECIAATEQAARLCESLGHTVEEADHGLDAQKDGIGWATTIILGVGMYANVQVKARMKGKPVSEEDFLPAIWSFLEAGREASGADFYLASRTMHAAGRRMAQFHEKYDIVLSPTLTKPPLPRSAFDYSVGKGYPDTVWNFCGYTPLYNATGQPAMTMPLHWTQDGLPVGVQFAARFGGEDILFQLAGQIERAAPWIDRIPEIAAPA</sequence>
<comment type="similarity">
    <text evidence="1">Belongs to the amidase family.</text>
</comment>
<dbReference type="Gene3D" id="3.90.1300.10">
    <property type="entry name" value="Amidase signature (AS) domain"/>
    <property type="match status" value="1"/>
</dbReference>
<dbReference type="GO" id="GO:0003824">
    <property type="term" value="F:catalytic activity"/>
    <property type="evidence" value="ECO:0007669"/>
    <property type="project" value="InterPro"/>
</dbReference>
<name>A0A9J6PGF7_9PROT</name>